<dbReference type="Proteomes" id="UP000886523">
    <property type="component" value="Unassembled WGS sequence"/>
</dbReference>
<comment type="caution">
    <text evidence="2">The sequence shown here is derived from an EMBL/GenBank/DDBJ whole genome shotgun (WGS) entry which is preliminary data.</text>
</comment>
<dbReference type="OrthoDB" id="3364670at2759"/>
<dbReference type="Pfam" id="PF18758">
    <property type="entry name" value="KDZ"/>
    <property type="match status" value="1"/>
</dbReference>
<evidence type="ECO:0008006" key="4">
    <source>
        <dbReference type="Google" id="ProtNLM"/>
    </source>
</evidence>
<keyword evidence="3" id="KW-1185">Reference proteome</keyword>
<evidence type="ECO:0000256" key="1">
    <source>
        <dbReference type="SAM" id="MobiDB-lite"/>
    </source>
</evidence>
<proteinExistence type="predicted"/>
<evidence type="ECO:0000313" key="3">
    <source>
        <dbReference type="Proteomes" id="UP000886523"/>
    </source>
</evidence>
<dbReference type="AlphaFoldDB" id="A0A9P6ABI7"/>
<reference evidence="2" key="1">
    <citation type="journal article" date="2020" name="Nat. Commun.">
        <title>Large-scale genome sequencing of mycorrhizal fungi provides insights into the early evolution of symbiotic traits.</title>
        <authorList>
            <person name="Miyauchi S."/>
            <person name="Kiss E."/>
            <person name="Kuo A."/>
            <person name="Drula E."/>
            <person name="Kohler A."/>
            <person name="Sanchez-Garcia M."/>
            <person name="Morin E."/>
            <person name="Andreopoulos B."/>
            <person name="Barry K.W."/>
            <person name="Bonito G."/>
            <person name="Buee M."/>
            <person name="Carver A."/>
            <person name="Chen C."/>
            <person name="Cichocki N."/>
            <person name="Clum A."/>
            <person name="Culley D."/>
            <person name="Crous P.W."/>
            <person name="Fauchery L."/>
            <person name="Girlanda M."/>
            <person name="Hayes R.D."/>
            <person name="Keri Z."/>
            <person name="LaButti K."/>
            <person name="Lipzen A."/>
            <person name="Lombard V."/>
            <person name="Magnuson J."/>
            <person name="Maillard F."/>
            <person name="Murat C."/>
            <person name="Nolan M."/>
            <person name="Ohm R.A."/>
            <person name="Pangilinan J."/>
            <person name="Pereira M.F."/>
            <person name="Perotto S."/>
            <person name="Peter M."/>
            <person name="Pfister S."/>
            <person name="Riley R."/>
            <person name="Sitrit Y."/>
            <person name="Stielow J.B."/>
            <person name="Szollosi G."/>
            <person name="Zifcakova L."/>
            <person name="Stursova M."/>
            <person name="Spatafora J.W."/>
            <person name="Tedersoo L."/>
            <person name="Vaario L.M."/>
            <person name="Yamada A."/>
            <person name="Yan M."/>
            <person name="Wang P."/>
            <person name="Xu J."/>
            <person name="Bruns T."/>
            <person name="Baldrian P."/>
            <person name="Vilgalys R."/>
            <person name="Dunand C."/>
            <person name="Henrissat B."/>
            <person name="Grigoriev I.V."/>
            <person name="Hibbett D."/>
            <person name="Nagy L.G."/>
            <person name="Martin F.M."/>
        </authorList>
    </citation>
    <scope>NUCLEOTIDE SEQUENCE</scope>
    <source>
        <strain evidence="2">UP504</strain>
    </source>
</reference>
<evidence type="ECO:0000313" key="2">
    <source>
        <dbReference type="EMBL" id="KAF9503052.1"/>
    </source>
</evidence>
<gene>
    <name evidence="2" type="ORF">BS47DRAFT_1369827</name>
</gene>
<dbReference type="PANTHER" id="PTHR33096">
    <property type="entry name" value="CXC2 DOMAIN-CONTAINING PROTEIN"/>
    <property type="match status" value="1"/>
</dbReference>
<name>A0A9P6ABI7_9AGAM</name>
<dbReference type="PANTHER" id="PTHR33096:SF1">
    <property type="entry name" value="CXC1-LIKE CYSTEINE CLUSTER ASSOCIATED WITH KDZ TRANSPOSASES DOMAIN-CONTAINING PROTEIN"/>
    <property type="match status" value="1"/>
</dbReference>
<feature type="region of interest" description="Disordered" evidence="1">
    <location>
        <begin position="492"/>
        <end position="512"/>
    </location>
</feature>
<organism evidence="2 3">
    <name type="scientific">Hydnum rufescens UP504</name>
    <dbReference type="NCBI Taxonomy" id="1448309"/>
    <lineage>
        <taxon>Eukaryota</taxon>
        <taxon>Fungi</taxon>
        <taxon>Dikarya</taxon>
        <taxon>Basidiomycota</taxon>
        <taxon>Agaricomycotina</taxon>
        <taxon>Agaricomycetes</taxon>
        <taxon>Cantharellales</taxon>
        <taxon>Hydnaceae</taxon>
        <taxon>Hydnum</taxon>
    </lineage>
</organism>
<accession>A0A9P6ABI7</accession>
<sequence>MWMPREQQFYALAIIDFVMAQLPVHCTLKWNLLPQWMPRIVFGISVFHAYGHQWVCQLWYHPRKGNIWGLTDREGCEHLWSDLRSLIPNLRVTGFHHRLFLLDLQIEHQDCLKLCQAAKRDKIQYTNEYLQAQFEAQRAYQSRPLERQSKKKGFHAVEKILAVHQCLNAAQDLVEVLQKQLMSVPLSDSIASRNEVAEITTSIAEQEKIVLHLSKQDNDLTAVLQLGDPISYEKLKKMRGHAWFEHQLNMRALKACIIVKACEKNFKTRNLTGAFRSKAVDHNTMEHTTKALKRHYRSIKSLVADYNKQRLNMMKLRGRGRISKNAIIPPPIDMKGLFGLDVNNDIWQDIGLADDEFDGTVPPWLGDEDVRNGIWLMQEVVNCHNEHYLCDRESYSLQQWFEDKSAALMAASNACQDDDLKFFLREHIQTLCDLGKRWGQAIDALNVALPGELRGSQRHTIHNQCILAAADYTISRDSQVMKVPESGLATPWTHVGSEGMTGADKGANAAIG</sequence>
<dbReference type="InterPro" id="IPR040521">
    <property type="entry name" value="KDZ"/>
</dbReference>
<protein>
    <recommendedName>
        <fullName evidence="4">Transposase</fullName>
    </recommendedName>
</protein>
<dbReference type="EMBL" id="MU129465">
    <property type="protein sequence ID" value="KAF9503052.1"/>
    <property type="molecule type" value="Genomic_DNA"/>
</dbReference>